<protein>
    <recommendedName>
        <fullName evidence="3">ADP-ribosylglycohydrolase</fullName>
    </recommendedName>
</protein>
<keyword evidence="2" id="KW-1185">Reference proteome</keyword>
<evidence type="ECO:0000313" key="1">
    <source>
        <dbReference type="EMBL" id="MCZ4330288.1"/>
    </source>
</evidence>
<proteinExistence type="predicted"/>
<sequence>MNPRTGRGVDARNPDAALTHAAKAAAPHPDLGEPVRGWMLDLRETEALLAWQAVAGRLIEARRRAAGPTSWLLAGSDVGEAALAGPDPHVRHPVETHLPMLLSSTREIDIFGAMVAALPLVATGQGAASSWLCFLTGYACGLRTSPLLDARRRRFLCEFDNAMMVVSTRGGLTHGVENACTESGISWTHLVLQAIGYGNVTLAALLAQRIMSMNPSSDGNTMLGALLGSTLWRDCPSETDLIGRLCNANACFPWSEAAMHGSD</sequence>
<dbReference type="Proteomes" id="UP001068379">
    <property type="component" value="Unassembled WGS sequence"/>
</dbReference>
<evidence type="ECO:0000313" key="2">
    <source>
        <dbReference type="Proteomes" id="UP001068379"/>
    </source>
</evidence>
<dbReference type="RefSeq" id="WP_269358771.1">
    <property type="nucleotide sequence ID" value="NZ_JAPWHE010000006.1"/>
</dbReference>
<gene>
    <name evidence="1" type="ORF">O4H32_10035</name>
</gene>
<accession>A0ABT4M4N8</accession>
<comment type="caution">
    <text evidence="1">The sequence shown here is derived from an EMBL/GenBank/DDBJ whole genome shotgun (WGS) entry which is preliminary data.</text>
</comment>
<organism evidence="1 2">
    <name type="scientific">Castellaniella denitrificans</name>
    <dbReference type="NCBI Taxonomy" id="56119"/>
    <lineage>
        <taxon>Bacteria</taxon>
        <taxon>Pseudomonadati</taxon>
        <taxon>Pseudomonadota</taxon>
        <taxon>Betaproteobacteria</taxon>
        <taxon>Burkholderiales</taxon>
        <taxon>Alcaligenaceae</taxon>
        <taxon>Castellaniella</taxon>
    </lineage>
</organism>
<evidence type="ECO:0008006" key="3">
    <source>
        <dbReference type="Google" id="ProtNLM"/>
    </source>
</evidence>
<dbReference type="EMBL" id="JAPWHE010000006">
    <property type="protein sequence ID" value="MCZ4330288.1"/>
    <property type="molecule type" value="Genomic_DNA"/>
</dbReference>
<reference evidence="1" key="1">
    <citation type="submission" date="2022-12" db="EMBL/GenBank/DDBJ databases">
        <title>Bacterial isolates from different developmental stages of Nematostella vectensis.</title>
        <authorList>
            <person name="Fraune S."/>
        </authorList>
    </citation>
    <scope>NUCLEOTIDE SEQUENCE</scope>
    <source>
        <strain evidence="1">G21619-S1</strain>
    </source>
</reference>
<name>A0ABT4M4N8_9BURK</name>